<dbReference type="InterPro" id="IPR055713">
    <property type="entry name" value="DUF7289"/>
</dbReference>
<dbReference type="KEGG" id="hda:BB347_01820"/>
<accession>A0A1N6Z5Y7</accession>
<organism evidence="3 4">
    <name type="scientific">Natronorubrum daqingense</name>
    <dbReference type="NCBI Taxonomy" id="588898"/>
    <lineage>
        <taxon>Archaea</taxon>
        <taxon>Methanobacteriati</taxon>
        <taxon>Methanobacteriota</taxon>
        <taxon>Stenosarchaea group</taxon>
        <taxon>Halobacteria</taxon>
        <taxon>Halobacteriales</taxon>
        <taxon>Natrialbaceae</taxon>
        <taxon>Natronorubrum</taxon>
    </lineage>
</organism>
<evidence type="ECO:0000313" key="3">
    <source>
        <dbReference type="EMBL" id="SIR22196.1"/>
    </source>
</evidence>
<gene>
    <name evidence="2" type="ORF">BB347_01820</name>
    <name evidence="3" type="ORF">SAMN05421809_0690</name>
</gene>
<evidence type="ECO:0000313" key="2">
    <source>
        <dbReference type="EMBL" id="APX95450.1"/>
    </source>
</evidence>
<dbReference type="EMBL" id="FTNP01000001">
    <property type="protein sequence ID" value="SIR22196.1"/>
    <property type="molecule type" value="Genomic_DNA"/>
</dbReference>
<evidence type="ECO:0000313" key="5">
    <source>
        <dbReference type="Proteomes" id="UP000187321"/>
    </source>
</evidence>
<sequence>MIDCSRTHRSDSSPTDTDRGVSEVLGFILVFSIIFLSVGLLYTVGFQAMNDYQETEQLNNAERAMESLTDNFNDVLRYGGVSDRYGELTMREGTIAVDEGGTAVTIDIVDEDEDSPFDNYSDSDDTTIDLGEFSYTAHGDTIAYEGGALVRADEDRSEWSTDLKQPQMRCSDSGASITLASVTADDQSINPSDSTGVTITEINRDTKVYDEENVKISVSEDDTAYSGAWESFLDSNDFSGNEENGELTGTCSEVDHVVITLVEVGFEY</sequence>
<reference evidence="3 4" key="2">
    <citation type="submission" date="2017-01" db="EMBL/GenBank/DDBJ databases">
        <authorList>
            <person name="Mah S.A."/>
            <person name="Swanson W.J."/>
            <person name="Moy G.W."/>
            <person name="Vacquier V.D."/>
        </authorList>
    </citation>
    <scope>NUCLEOTIDE SEQUENCE [LARGE SCALE GENOMIC DNA]</scope>
    <source>
        <strain evidence="3 4">CGMCC 1.8909</strain>
    </source>
</reference>
<proteinExistence type="predicted"/>
<dbReference type="EMBL" id="CP019327">
    <property type="protein sequence ID" value="APX95450.1"/>
    <property type="molecule type" value="Genomic_DNA"/>
</dbReference>
<keyword evidence="1" id="KW-0812">Transmembrane</keyword>
<name>A0A1N6Z5Y7_9EURY</name>
<dbReference type="AlphaFoldDB" id="A0A1N6Z5Y7"/>
<dbReference type="Proteomes" id="UP000187321">
    <property type="component" value="Chromosome"/>
</dbReference>
<evidence type="ECO:0000256" key="1">
    <source>
        <dbReference type="SAM" id="Phobius"/>
    </source>
</evidence>
<keyword evidence="1" id="KW-0472">Membrane</keyword>
<keyword evidence="4" id="KW-1185">Reference proteome</keyword>
<feature type="transmembrane region" description="Helical" evidence="1">
    <location>
        <begin position="24"/>
        <end position="44"/>
    </location>
</feature>
<reference evidence="2 5" key="1">
    <citation type="submission" date="2017-01" db="EMBL/GenBank/DDBJ databases">
        <title>Complete genome sequence of Haloterrigena daqingensis type strain (JX313T).</title>
        <authorList>
            <person name="Shuang W."/>
        </authorList>
    </citation>
    <scope>NUCLEOTIDE SEQUENCE [LARGE SCALE GENOMIC DNA]</scope>
    <source>
        <strain evidence="2 5">JX313</strain>
    </source>
</reference>
<dbReference type="STRING" id="588898.BB347_01820"/>
<dbReference type="Proteomes" id="UP000185687">
    <property type="component" value="Unassembled WGS sequence"/>
</dbReference>
<dbReference type="Pfam" id="PF23960">
    <property type="entry name" value="DUF7289"/>
    <property type="match status" value="1"/>
</dbReference>
<keyword evidence="1" id="KW-1133">Transmembrane helix</keyword>
<dbReference type="OrthoDB" id="118051at2157"/>
<evidence type="ECO:0000313" key="4">
    <source>
        <dbReference type="Proteomes" id="UP000185687"/>
    </source>
</evidence>
<protein>
    <submittedName>
        <fullName evidence="3">Uncharacterized protein</fullName>
    </submittedName>
</protein>